<keyword evidence="2" id="KW-0732">Signal</keyword>
<feature type="region of interest" description="Disordered" evidence="1">
    <location>
        <begin position="69"/>
        <end position="106"/>
    </location>
</feature>
<reference evidence="3 4" key="1">
    <citation type="journal article" date="2023" name="Commun. Biol.">
        <title>Genome analysis of Parmales, the sister group of diatoms, reveals the evolutionary specialization of diatoms from phago-mixotrophs to photoautotrophs.</title>
        <authorList>
            <person name="Ban H."/>
            <person name="Sato S."/>
            <person name="Yoshikawa S."/>
            <person name="Yamada K."/>
            <person name="Nakamura Y."/>
            <person name="Ichinomiya M."/>
            <person name="Sato N."/>
            <person name="Blanc-Mathieu R."/>
            <person name="Endo H."/>
            <person name="Kuwata A."/>
            <person name="Ogata H."/>
        </authorList>
    </citation>
    <scope>NUCLEOTIDE SEQUENCE [LARGE SCALE GENOMIC DNA]</scope>
</reference>
<feature type="chain" id="PRO_5046496046" description="Secreted protein" evidence="2">
    <location>
        <begin position="19"/>
        <end position="106"/>
    </location>
</feature>
<evidence type="ECO:0000313" key="3">
    <source>
        <dbReference type="EMBL" id="GMI42234.1"/>
    </source>
</evidence>
<accession>A0ABQ6N6H3</accession>
<evidence type="ECO:0000313" key="4">
    <source>
        <dbReference type="Proteomes" id="UP001165060"/>
    </source>
</evidence>
<comment type="caution">
    <text evidence="3">The sequence shown here is derived from an EMBL/GenBank/DDBJ whole genome shotgun (WGS) entry which is preliminary data.</text>
</comment>
<gene>
    <name evidence="3" type="ORF">TeGR_g10117</name>
</gene>
<feature type="signal peptide" evidence="2">
    <location>
        <begin position="1"/>
        <end position="18"/>
    </location>
</feature>
<evidence type="ECO:0000256" key="2">
    <source>
        <dbReference type="SAM" id="SignalP"/>
    </source>
</evidence>
<evidence type="ECO:0000256" key="1">
    <source>
        <dbReference type="SAM" id="MobiDB-lite"/>
    </source>
</evidence>
<protein>
    <recommendedName>
        <fullName evidence="5">Secreted protein</fullName>
    </recommendedName>
</protein>
<dbReference type="EMBL" id="BRYB01001055">
    <property type="protein sequence ID" value="GMI42234.1"/>
    <property type="molecule type" value="Genomic_DNA"/>
</dbReference>
<dbReference type="Proteomes" id="UP001165060">
    <property type="component" value="Unassembled WGS sequence"/>
</dbReference>
<name>A0ABQ6N6H3_9STRA</name>
<sequence length="106" mass="11320">MLSSPVLCLFLLLACCSAFLVPSAPPPTSFLAVRSFNKMGGKEDRSILSRSSEDAAMYIQGQGPRVAASSAKGARVREGNPLRQSGRTPVDWGKGGKLKVPWQTVK</sequence>
<proteinExistence type="predicted"/>
<organism evidence="3 4">
    <name type="scientific">Tetraparma gracilis</name>
    <dbReference type="NCBI Taxonomy" id="2962635"/>
    <lineage>
        <taxon>Eukaryota</taxon>
        <taxon>Sar</taxon>
        <taxon>Stramenopiles</taxon>
        <taxon>Ochrophyta</taxon>
        <taxon>Bolidophyceae</taxon>
        <taxon>Parmales</taxon>
        <taxon>Triparmaceae</taxon>
        <taxon>Tetraparma</taxon>
    </lineage>
</organism>
<evidence type="ECO:0008006" key="5">
    <source>
        <dbReference type="Google" id="ProtNLM"/>
    </source>
</evidence>
<keyword evidence="4" id="KW-1185">Reference proteome</keyword>